<comment type="caution">
    <text evidence="1">The sequence shown here is derived from an EMBL/GenBank/DDBJ whole genome shotgun (WGS) entry which is preliminary data.</text>
</comment>
<dbReference type="GO" id="GO:0002949">
    <property type="term" value="P:tRNA threonylcarbamoyladenosine modification"/>
    <property type="evidence" value="ECO:0007669"/>
    <property type="project" value="InterPro"/>
</dbReference>
<name>A0A0G9MPG6_9SPHN</name>
<sequence>MPTPLRTLAIECATEACSAALFEDGALVDGFCEVLGRGHAERLVPMIAELPDRGRADRILVSLGPGSFTGVRIGIAAARALGLAWGAEVLGYPTLELVCARSRQHTPRAITVCMNGGHGEYFMQNFDADGQAEDAVQSLSPEDAAKPARHDVIAGNRAKELAALLGDDRLALELLPDANFANLLHETRLITDLSPIYGRAPDAKPQAPRA</sequence>
<dbReference type="AlphaFoldDB" id="A0A0G9MPG6"/>
<dbReference type="NCBIfam" id="TIGR03725">
    <property type="entry name" value="T6A_YeaZ"/>
    <property type="match status" value="1"/>
</dbReference>
<dbReference type="InterPro" id="IPR000905">
    <property type="entry name" value="Gcp-like_dom"/>
</dbReference>
<evidence type="ECO:0000313" key="1">
    <source>
        <dbReference type="EMBL" id="KLE32514.1"/>
    </source>
</evidence>
<dbReference type="EMBL" id="LBHC01000001">
    <property type="protein sequence ID" value="KLE32514.1"/>
    <property type="molecule type" value="Genomic_DNA"/>
</dbReference>
<dbReference type="Gene3D" id="3.30.420.40">
    <property type="match status" value="2"/>
</dbReference>
<evidence type="ECO:0000313" key="2">
    <source>
        <dbReference type="Proteomes" id="UP000053070"/>
    </source>
</evidence>
<dbReference type="InterPro" id="IPR043129">
    <property type="entry name" value="ATPase_NBD"/>
</dbReference>
<accession>A0A0G9MPG6</accession>
<protein>
    <submittedName>
        <fullName evidence="1">Peptidase M22</fullName>
    </submittedName>
</protein>
<proteinExistence type="predicted"/>
<dbReference type="Proteomes" id="UP000053070">
    <property type="component" value="Unassembled WGS sequence"/>
</dbReference>
<dbReference type="Pfam" id="PF00814">
    <property type="entry name" value="TsaD"/>
    <property type="match status" value="1"/>
</dbReference>
<dbReference type="SUPFAM" id="SSF53067">
    <property type="entry name" value="Actin-like ATPase domain"/>
    <property type="match status" value="1"/>
</dbReference>
<dbReference type="KEGG" id="egn:BMF35_a1440"/>
<keyword evidence="2" id="KW-1185">Reference proteome</keyword>
<reference evidence="1 2" key="1">
    <citation type="submission" date="2015-04" db="EMBL/GenBank/DDBJ databases">
        <title>The draft genome sequence of Erythrobacr gangjinensis K7-2.</title>
        <authorList>
            <person name="Zhuang L."/>
            <person name="Liu Y."/>
            <person name="Shao Z."/>
        </authorList>
    </citation>
    <scope>NUCLEOTIDE SEQUENCE [LARGE SCALE GENOMIC DNA]</scope>
    <source>
        <strain evidence="1 2">K7-2</strain>
    </source>
</reference>
<organism evidence="1 2">
    <name type="scientific">Aurantiacibacter gangjinensis</name>
    <dbReference type="NCBI Taxonomy" id="502682"/>
    <lineage>
        <taxon>Bacteria</taxon>
        <taxon>Pseudomonadati</taxon>
        <taxon>Pseudomonadota</taxon>
        <taxon>Alphaproteobacteria</taxon>
        <taxon>Sphingomonadales</taxon>
        <taxon>Erythrobacteraceae</taxon>
        <taxon>Aurantiacibacter</taxon>
    </lineage>
</organism>
<dbReference type="PATRIC" id="fig|502682.8.peg.16"/>
<gene>
    <name evidence="1" type="ORF">AAW01_00080</name>
</gene>
<dbReference type="InterPro" id="IPR022496">
    <property type="entry name" value="T6A_TsaB"/>
</dbReference>
<dbReference type="STRING" id="502682.BMF35_a1440"/>
<dbReference type="RefSeq" id="WP_047005365.1">
    <property type="nucleotide sequence ID" value="NZ_CP018097.1"/>
</dbReference>
<dbReference type="OrthoDB" id="9809995at2"/>